<dbReference type="Proteomes" id="UP001595764">
    <property type="component" value="Unassembled WGS sequence"/>
</dbReference>
<comment type="caution">
    <text evidence="2">The sequence shown here is derived from an EMBL/GenBank/DDBJ whole genome shotgun (WGS) entry which is preliminary data.</text>
</comment>
<dbReference type="RefSeq" id="WP_377874267.1">
    <property type="nucleotide sequence ID" value="NZ_JBHMAY010000070.1"/>
</dbReference>
<dbReference type="InterPro" id="IPR010093">
    <property type="entry name" value="SinI_DNA-bd"/>
</dbReference>
<dbReference type="EMBL" id="JBHRWI010000050">
    <property type="protein sequence ID" value="MFC3515379.1"/>
    <property type="molecule type" value="Genomic_DNA"/>
</dbReference>
<dbReference type="GO" id="GO:0003677">
    <property type="term" value="F:DNA binding"/>
    <property type="evidence" value="ECO:0007669"/>
    <property type="project" value="UniProtKB-KW"/>
</dbReference>
<gene>
    <name evidence="2" type="ORF">ACFORO_34795</name>
</gene>
<keyword evidence="2" id="KW-0238">DNA-binding</keyword>
<dbReference type="NCBIfam" id="TIGR01764">
    <property type="entry name" value="excise"/>
    <property type="match status" value="1"/>
</dbReference>
<feature type="domain" description="Helix-turn-helix" evidence="1">
    <location>
        <begin position="41"/>
        <end position="87"/>
    </location>
</feature>
<protein>
    <submittedName>
        <fullName evidence="2">Excisionase family DNA-binding protein</fullName>
    </submittedName>
</protein>
<keyword evidence="3" id="KW-1185">Reference proteome</keyword>
<dbReference type="Pfam" id="PF12728">
    <property type="entry name" value="HTH_17"/>
    <property type="match status" value="1"/>
</dbReference>
<evidence type="ECO:0000259" key="1">
    <source>
        <dbReference type="Pfam" id="PF12728"/>
    </source>
</evidence>
<accession>A0ABV7QTR2</accession>
<name>A0ABV7QTR2_9PSEU</name>
<evidence type="ECO:0000313" key="3">
    <source>
        <dbReference type="Proteomes" id="UP001595764"/>
    </source>
</evidence>
<reference evidence="3" key="1">
    <citation type="journal article" date="2019" name="Int. J. Syst. Evol. Microbiol.">
        <title>The Global Catalogue of Microorganisms (GCM) 10K type strain sequencing project: providing services to taxonomists for standard genome sequencing and annotation.</title>
        <authorList>
            <consortium name="The Broad Institute Genomics Platform"/>
            <consortium name="The Broad Institute Genome Sequencing Center for Infectious Disease"/>
            <person name="Wu L."/>
            <person name="Ma J."/>
        </authorList>
    </citation>
    <scope>NUCLEOTIDE SEQUENCE [LARGE SCALE GENOMIC DNA]</scope>
    <source>
        <strain evidence="3">CGMCC 4.7682</strain>
    </source>
</reference>
<proteinExistence type="predicted"/>
<organism evidence="2 3">
    <name type="scientific">Amycolatopsis halotolerans</name>
    <dbReference type="NCBI Taxonomy" id="330083"/>
    <lineage>
        <taxon>Bacteria</taxon>
        <taxon>Bacillati</taxon>
        <taxon>Actinomycetota</taxon>
        <taxon>Actinomycetes</taxon>
        <taxon>Pseudonocardiales</taxon>
        <taxon>Pseudonocardiaceae</taxon>
        <taxon>Amycolatopsis</taxon>
    </lineage>
</organism>
<sequence length="97" mass="10511">MSTAEDITQLATTLVQLAERLAAKEAETARPAVRPMPARVLLTVEEAAERLGIGRTMTYRLVRTGQLESVQIGRLRRIPASAIAAYADHLIADNKAA</sequence>
<evidence type="ECO:0000313" key="2">
    <source>
        <dbReference type="EMBL" id="MFC3515379.1"/>
    </source>
</evidence>
<dbReference type="InterPro" id="IPR041657">
    <property type="entry name" value="HTH_17"/>
</dbReference>